<keyword evidence="1" id="KW-0472">Membrane</keyword>
<gene>
    <name evidence="2" type="ORF">GCWU000324_00776</name>
</gene>
<dbReference type="AlphaFoldDB" id="C4GF62"/>
<feature type="transmembrane region" description="Helical" evidence="1">
    <location>
        <begin position="12"/>
        <end position="31"/>
    </location>
</feature>
<sequence>MKTLNEKQVKILSIVATIAAVCMYFACIAQIQANLAGQKGIRFNHLPPHQLHIVGDLWFDETAARLPRCHR</sequence>
<keyword evidence="3" id="KW-1185">Reference proteome</keyword>
<proteinExistence type="predicted"/>
<protein>
    <submittedName>
        <fullName evidence="2">Uncharacterized protein</fullName>
    </submittedName>
</protein>
<reference evidence="2" key="1">
    <citation type="submission" date="2009-04" db="EMBL/GenBank/DDBJ databases">
        <authorList>
            <person name="Weinstock G."/>
            <person name="Sodergren E."/>
            <person name="Clifton S."/>
            <person name="Fulton L."/>
            <person name="Fulton B."/>
            <person name="Courtney L."/>
            <person name="Fronick C."/>
            <person name="Harrison M."/>
            <person name="Strong C."/>
            <person name="Farmer C."/>
            <person name="Delahaunty K."/>
            <person name="Markovic C."/>
            <person name="Hall O."/>
            <person name="Minx P."/>
            <person name="Tomlinson C."/>
            <person name="Mitreva M."/>
            <person name="Nelson J."/>
            <person name="Hou S."/>
            <person name="Wollam A."/>
            <person name="Pepin K.H."/>
            <person name="Johnson M."/>
            <person name="Bhonagiri V."/>
            <person name="Nash W.E."/>
            <person name="Warren W."/>
            <person name="Chinwalla A."/>
            <person name="Mardis E.R."/>
            <person name="Wilson R.K."/>
        </authorList>
    </citation>
    <scope>NUCLEOTIDE SEQUENCE [LARGE SCALE GENOMIC DNA]</scope>
    <source>
        <strain evidence="2">ATCC 51147</strain>
    </source>
</reference>
<organism evidence="2 3">
    <name type="scientific">Kingella oralis ATCC 51147</name>
    <dbReference type="NCBI Taxonomy" id="629741"/>
    <lineage>
        <taxon>Bacteria</taxon>
        <taxon>Pseudomonadati</taxon>
        <taxon>Pseudomonadota</taxon>
        <taxon>Betaproteobacteria</taxon>
        <taxon>Neisseriales</taxon>
        <taxon>Neisseriaceae</taxon>
        <taxon>Kingella</taxon>
    </lineage>
</organism>
<dbReference type="HOGENOM" id="CLU_2734666_0_0_4"/>
<dbReference type="STRING" id="629741.GCWU000324_00776"/>
<evidence type="ECO:0000313" key="3">
    <source>
        <dbReference type="Proteomes" id="UP000003009"/>
    </source>
</evidence>
<accession>C4GF62</accession>
<dbReference type="EMBL" id="ACJW02000002">
    <property type="protein sequence ID" value="EEP68867.1"/>
    <property type="molecule type" value="Genomic_DNA"/>
</dbReference>
<keyword evidence="1" id="KW-0812">Transmembrane</keyword>
<evidence type="ECO:0000313" key="2">
    <source>
        <dbReference type="EMBL" id="EEP68867.1"/>
    </source>
</evidence>
<evidence type="ECO:0000256" key="1">
    <source>
        <dbReference type="SAM" id="Phobius"/>
    </source>
</evidence>
<keyword evidence="1" id="KW-1133">Transmembrane helix</keyword>
<dbReference type="Proteomes" id="UP000003009">
    <property type="component" value="Unassembled WGS sequence"/>
</dbReference>
<name>C4GF62_9NEIS</name>
<comment type="caution">
    <text evidence="2">The sequence shown here is derived from an EMBL/GenBank/DDBJ whole genome shotgun (WGS) entry which is preliminary data.</text>
</comment>